<evidence type="ECO:0000313" key="3">
    <source>
        <dbReference type="RefSeq" id="XP_022108565.1"/>
    </source>
</evidence>
<dbReference type="AlphaFoldDB" id="A0A8B7ZUV8"/>
<proteinExistence type="predicted"/>
<feature type="region of interest" description="Disordered" evidence="1">
    <location>
        <begin position="138"/>
        <end position="159"/>
    </location>
</feature>
<dbReference type="OrthoDB" id="10456796at2759"/>
<accession>A0A8B7ZUV8</accession>
<dbReference type="Proteomes" id="UP000694845">
    <property type="component" value="Unplaced"/>
</dbReference>
<name>A0A8B7ZUV8_ACAPL</name>
<keyword evidence="2" id="KW-1185">Reference proteome</keyword>
<dbReference type="GeneID" id="110988914"/>
<protein>
    <submittedName>
        <fullName evidence="3">Uncharacterized protein LOC110988914</fullName>
    </submittedName>
</protein>
<organism evidence="2 3">
    <name type="scientific">Acanthaster planci</name>
    <name type="common">Crown-of-thorns starfish</name>
    <dbReference type="NCBI Taxonomy" id="133434"/>
    <lineage>
        <taxon>Eukaryota</taxon>
        <taxon>Metazoa</taxon>
        <taxon>Echinodermata</taxon>
        <taxon>Eleutherozoa</taxon>
        <taxon>Asterozoa</taxon>
        <taxon>Asteroidea</taxon>
        <taxon>Valvatacea</taxon>
        <taxon>Valvatida</taxon>
        <taxon>Acanthasteridae</taxon>
        <taxon>Acanthaster</taxon>
    </lineage>
</organism>
<evidence type="ECO:0000313" key="2">
    <source>
        <dbReference type="Proteomes" id="UP000694845"/>
    </source>
</evidence>
<evidence type="ECO:0000256" key="1">
    <source>
        <dbReference type="SAM" id="MobiDB-lite"/>
    </source>
</evidence>
<dbReference type="RefSeq" id="XP_022108565.1">
    <property type="nucleotide sequence ID" value="XM_022252873.1"/>
</dbReference>
<dbReference type="KEGG" id="aplc:110988914"/>
<gene>
    <name evidence="3" type="primary">LOC110988914</name>
</gene>
<dbReference type="OMA" id="AATCHRT"/>
<sequence length="246" mass="27607">MIDHRKIKTKKASKALYPVGGYTKRIDQYGAVPAAVLAEERRLQRLEGHIEKGRRWQLAHCEREERKAARHLQELNEAKGRAWLPAVSHTEYLYGGCLAVRVVDREDDKDKEENDIRLQPRSTSCHRTQAKTDLPKLLLPDQRPTKGTPRTPRSWATLKKQFSQGMLPRGRRLGSTQDALGTASCLVDRAGGLEGGCSGGDGASVRSKGQGGDFVHEMKRCRYLRVPVWYQSCGNDGDSNHSCHHN</sequence>
<reference evidence="3" key="1">
    <citation type="submission" date="2025-08" db="UniProtKB">
        <authorList>
            <consortium name="RefSeq"/>
        </authorList>
    </citation>
    <scope>IDENTIFICATION</scope>
</reference>